<dbReference type="CDD" id="cd00609">
    <property type="entry name" value="AAT_like"/>
    <property type="match status" value="1"/>
</dbReference>
<dbReference type="InterPro" id="IPR015422">
    <property type="entry name" value="PyrdxlP-dep_Trfase_small"/>
</dbReference>
<dbReference type="InterPro" id="IPR015424">
    <property type="entry name" value="PyrdxlP-dep_Trfase"/>
</dbReference>
<evidence type="ECO:0000259" key="7">
    <source>
        <dbReference type="Pfam" id="PF00155"/>
    </source>
</evidence>
<keyword evidence="4 6" id="KW-0808">Transferase</keyword>
<keyword evidence="3 6" id="KW-0032">Aminotransferase</keyword>
<organism evidence="8 9">
    <name type="scientific">Pyramidobacter porci</name>
    <dbReference type="NCBI Taxonomy" id="2605789"/>
    <lineage>
        <taxon>Bacteria</taxon>
        <taxon>Thermotogati</taxon>
        <taxon>Synergistota</taxon>
        <taxon>Synergistia</taxon>
        <taxon>Synergistales</taxon>
        <taxon>Dethiosulfovibrionaceae</taxon>
        <taxon>Pyramidobacter</taxon>
    </lineage>
</organism>
<dbReference type="GO" id="GO:0030170">
    <property type="term" value="F:pyridoxal phosphate binding"/>
    <property type="evidence" value="ECO:0007669"/>
    <property type="project" value="InterPro"/>
</dbReference>
<dbReference type="AlphaFoldDB" id="A0A6L5YDD1"/>
<dbReference type="PANTHER" id="PTHR46383">
    <property type="entry name" value="ASPARTATE AMINOTRANSFERASE"/>
    <property type="match status" value="1"/>
</dbReference>
<dbReference type="Pfam" id="PF00155">
    <property type="entry name" value="Aminotran_1_2"/>
    <property type="match status" value="1"/>
</dbReference>
<dbReference type="InterPro" id="IPR015421">
    <property type="entry name" value="PyrdxlP-dep_Trfase_major"/>
</dbReference>
<evidence type="ECO:0000256" key="3">
    <source>
        <dbReference type="ARBA" id="ARBA00022576"/>
    </source>
</evidence>
<evidence type="ECO:0000313" key="9">
    <source>
        <dbReference type="Proteomes" id="UP000473699"/>
    </source>
</evidence>
<evidence type="ECO:0000256" key="1">
    <source>
        <dbReference type="ARBA" id="ARBA00001933"/>
    </source>
</evidence>
<dbReference type="GO" id="GO:0006520">
    <property type="term" value="P:amino acid metabolic process"/>
    <property type="evidence" value="ECO:0007669"/>
    <property type="project" value="InterPro"/>
</dbReference>
<accession>A0A6L5YDD1</accession>
<dbReference type="InterPro" id="IPR004839">
    <property type="entry name" value="Aminotransferase_I/II_large"/>
</dbReference>
<sequence length="399" mass="44010">MIISERISSLSASPIRKLNPYAAAAKAAGKKVYHLNIGQPDIETPAGFLDAIHRFDKKVIAYGDSHGNPRLLEAIRAYYQSWNMDYGTEQITITNGGSEALLIAMMALCDPGDEILVFEPFYANYNALARALNITVRAIATHAENGYALPDEAHVERGITPRTKAILLTNPGNPTGRVYTPAEMELISRVVRRHNLALIADEVYREFVYGASYRSFGAMPELDEHLVLVDSLSKRYSACGARIGALLSRNKEFCVQIMKYCQARLCCPELEQIGAAALYATPKSYLDGVNAEYRRRRDTLQRELAKIPGVACSSPQGAFYVMIKMPIDDAEKFAIWLLEHFDSHGETVMFAPGSGFYATPGLGRDEARLAYVLNCADLTRAIEILGEGLKAYPGTKLLA</sequence>
<dbReference type="RefSeq" id="WP_154528668.1">
    <property type="nucleotide sequence ID" value="NZ_JAXDZJ010000132.1"/>
</dbReference>
<evidence type="ECO:0000256" key="5">
    <source>
        <dbReference type="ARBA" id="ARBA00022898"/>
    </source>
</evidence>
<evidence type="ECO:0000256" key="2">
    <source>
        <dbReference type="ARBA" id="ARBA00007441"/>
    </source>
</evidence>
<dbReference type="PANTHER" id="PTHR46383:SF2">
    <property type="entry name" value="AMINOTRANSFERASE"/>
    <property type="match status" value="1"/>
</dbReference>
<dbReference type="GO" id="GO:0008483">
    <property type="term" value="F:transaminase activity"/>
    <property type="evidence" value="ECO:0007669"/>
    <property type="project" value="UniProtKB-KW"/>
</dbReference>
<keyword evidence="5" id="KW-0663">Pyridoxal phosphate</keyword>
<evidence type="ECO:0000313" key="8">
    <source>
        <dbReference type="EMBL" id="MST55577.1"/>
    </source>
</evidence>
<keyword evidence="9" id="KW-1185">Reference proteome</keyword>
<comment type="caution">
    <text evidence="8">The sequence shown here is derived from an EMBL/GenBank/DDBJ whole genome shotgun (WGS) entry which is preliminary data.</text>
</comment>
<dbReference type="PROSITE" id="PS00105">
    <property type="entry name" value="AA_TRANSFER_CLASS_1"/>
    <property type="match status" value="1"/>
</dbReference>
<evidence type="ECO:0000256" key="4">
    <source>
        <dbReference type="ARBA" id="ARBA00022679"/>
    </source>
</evidence>
<comment type="cofactor">
    <cofactor evidence="1 6">
        <name>pyridoxal 5'-phosphate</name>
        <dbReference type="ChEBI" id="CHEBI:597326"/>
    </cofactor>
</comment>
<protein>
    <recommendedName>
        <fullName evidence="6">Aminotransferase</fullName>
        <ecNumber evidence="6">2.6.1.-</ecNumber>
    </recommendedName>
</protein>
<proteinExistence type="inferred from homology"/>
<dbReference type="EC" id="2.6.1.-" evidence="6"/>
<dbReference type="Gene3D" id="3.40.640.10">
    <property type="entry name" value="Type I PLP-dependent aspartate aminotransferase-like (Major domain)"/>
    <property type="match status" value="1"/>
</dbReference>
<feature type="domain" description="Aminotransferase class I/classII large" evidence="7">
    <location>
        <begin position="31"/>
        <end position="341"/>
    </location>
</feature>
<dbReference type="SUPFAM" id="SSF53383">
    <property type="entry name" value="PLP-dependent transferases"/>
    <property type="match status" value="1"/>
</dbReference>
<dbReference type="NCBIfam" id="NF005744">
    <property type="entry name" value="PRK07568.1"/>
    <property type="match status" value="1"/>
</dbReference>
<dbReference type="InterPro" id="IPR004838">
    <property type="entry name" value="NHTrfase_class1_PyrdxlP-BS"/>
</dbReference>
<dbReference type="EMBL" id="VUNH01000005">
    <property type="protein sequence ID" value="MST55577.1"/>
    <property type="molecule type" value="Genomic_DNA"/>
</dbReference>
<dbReference type="Gene3D" id="3.90.1150.10">
    <property type="entry name" value="Aspartate Aminotransferase, domain 1"/>
    <property type="match status" value="1"/>
</dbReference>
<evidence type="ECO:0000256" key="6">
    <source>
        <dbReference type="RuleBase" id="RU000481"/>
    </source>
</evidence>
<name>A0A6L5YDD1_9BACT</name>
<comment type="similarity">
    <text evidence="2 6">Belongs to the class-I pyridoxal-phosphate-dependent aminotransferase family.</text>
</comment>
<dbReference type="InterPro" id="IPR050596">
    <property type="entry name" value="AspAT/PAT-like"/>
</dbReference>
<dbReference type="Proteomes" id="UP000473699">
    <property type="component" value="Unassembled WGS sequence"/>
</dbReference>
<gene>
    <name evidence="8" type="ORF">FYJ74_05955</name>
</gene>
<reference evidence="8 9" key="1">
    <citation type="submission" date="2019-08" db="EMBL/GenBank/DDBJ databases">
        <title>In-depth cultivation of the pig gut microbiome towards novel bacterial diversity and tailored functional studies.</title>
        <authorList>
            <person name="Wylensek D."/>
            <person name="Hitch T.C.A."/>
            <person name="Clavel T."/>
        </authorList>
    </citation>
    <scope>NUCLEOTIDE SEQUENCE [LARGE SCALE GENOMIC DNA]</scope>
    <source>
        <strain evidence="8 9">SM-530-WT-4B</strain>
    </source>
</reference>